<evidence type="ECO:0000313" key="2">
    <source>
        <dbReference type="EMBL" id="CAF1441702.1"/>
    </source>
</evidence>
<organism evidence="2 4">
    <name type="scientific">Didymodactylos carnosus</name>
    <dbReference type="NCBI Taxonomy" id="1234261"/>
    <lineage>
        <taxon>Eukaryota</taxon>
        <taxon>Metazoa</taxon>
        <taxon>Spiralia</taxon>
        <taxon>Gnathifera</taxon>
        <taxon>Rotifera</taxon>
        <taxon>Eurotatoria</taxon>
        <taxon>Bdelloidea</taxon>
        <taxon>Philodinida</taxon>
        <taxon>Philodinidae</taxon>
        <taxon>Didymodactylos</taxon>
    </lineage>
</organism>
<dbReference type="EMBL" id="CAJNOK010028953">
    <property type="protein sequence ID" value="CAF1441702.1"/>
    <property type="molecule type" value="Genomic_DNA"/>
</dbReference>
<sequence>MVQDAAIQVHIDSHVRHNLTLSDAASRTTTFNRRLSQDWHNNDQYYSVPYYQYTKAVKEGHQRGIQCNITIQTDLLEMEETPYDIKLFKEENFRLVDSTVAERGKPHMVQDHIDSRVRHNLALSDAASRTTTFDRGQNQDWHMNNQYHSVPYYQYTKAVKEGQERDIQCNITTQADLLKIEETPYDIKLFKEEKKIVEPPKIAIVTQNATITQAEKMFTPTVNQTDTLCVPRVQIQGQQYPPRMHEQTVQSEVLSAKRLLTCSPLREEYKTSTRSSGYCSSELDSTHLSPPKDN</sequence>
<dbReference type="Proteomes" id="UP000682733">
    <property type="component" value="Unassembled WGS sequence"/>
</dbReference>
<feature type="region of interest" description="Disordered" evidence="1">
    <location>
        <begin position="272"/>
        <end position="294"/>
    </location>
</feature>
<evidence type="ECO:0000313" key="3">
    <source>
        <dbReference type="EMBL" id="CAF4238001.1"/>
    </source>
</evidence>
<protein>
    <submittedName>
        <fullName evidence="2">Uncharacterized protein</fullName>
    </submittedName>
</protein>
<feature type="compositionally biased region" description="Polar residues" evidence="1">
    <location>
        <begin position="272"/>
        <end position="288"/>
    </location>
</feature>
<proteinExistence type="predicted"/>
<comment type="caution">
    <text evidence="2">The sequence shown here is derived from an EMBL/GenBank/DDBJ whole genome shotgun (WGS) entry which is preliminary data.</text>
</comment>
<evidence type="ECO:0000313" key="4">
    <source>
        <dbReference type="Proteomes" id="UP000677228"/>
    </source>
</evidence>
<dbReference type="AlphaFoldDB" id="A0A8S2FE66"/>
<dbReference type="EMBL" id="CAJOBA010050768">
    <property type="protein sequence ID" value="CAF4238001.1"/>
    <property type="molecule type" value="Genomic_DNA"/>
</dbReference>
<reference evidence="2" key="1">
    <citation type="submission" date="2021-02" db="EMBL/GenBank/DDBJ databases">
        <authorList>
            <person name="Nowell W R."/>
        </authorList>
    </citation>
    <scope>NUCLEOTIDE SEQUENCE</scope>
</reference>
<accession>A0A8S2FE66</accession>
<name>A0A8S2FE66_9BILA</name>
<gene>
    <name evidence="2" type="ORF">OVA965_LOCUS34471</name>
    <name evidence="3" type="ORF">TMI583_LOCUS35393</name>
</gene>
<dbReference type="Proteomes" id="UP000677228">
    <property type="component" value="Unassembled WGS sequence"/>
</dbReference>
<evidence type="ECO:0000256" key="1">
    <source>
        <dbReference type="SAM" id="MobiDB-lite"/>
    </source>
</evidence>